<sequence>MEDVISEVRELFLDEGVDEQVLMELKTQLW</sequence>
<dbReference type="InterPro" id="IPR004855">
    <property type="entry name" value="TFIIA_asu/bsu"/>
</dbReference>
<name>A0A672KB12_SINGR</name>
<reference evidence="1" key="2">
    <citation type="submission" date="2025-09" db="UniProtKB">
        <authorList>
            <consortium name="Ensembl"/>
        </authorList>
    </citation>
    <scope>IDENTIFICATION</scope>
</reference>
<dbReference type="InParanoid" id="A0A672KB12"/>
<organism evidence="1 2">
    <name type="scientific">Sinocyclocheilus grahami</name>
    <name type="common">Dianchi golden-line fish</name>
    <name type="synonym">Barbus grahami</name>
    <dbReference type="NCBI Taxonomy" id="75366"/>
    <lineage>
        <taxon>Eukaryota</taxon>
        <taxon>Metazoa</taxon>
        <taxon>Chordata</taxon>
        <taxon>Craniata</taxon>
        <taxon>Vertebrata</taxon>
        <taxon>Euteleostomi</taxon>
        <taxon>Actinopterygii</taxon>
        <taxon>Neopterygii</taxon>
        <taxon>Teleostei</taxon>
        <taxon>Ostariophysi</taxon>
        <taxon>Cypriniformes</taxon>
        <taxon>Cyprinidae</taxon>
        <taxon>Cyprininae</taxon>
        <taxon>Sinocyclocheilus</taxon>
    </lineage>
</organism>
<protein>
    <submittedName>
        <fullName evidence="1">Uncharacterized protein</fullName>
    </submittedName>
</protein>
<keyword evidence="2" id="KW-1185">Reference proteome</keyword>
<evidence type="ECO:0000313" key="1">
    <source>
        <dbReference type="Ensembl" id="ENSSGRP00000006609.1"/>
    </source>
</evidence>
<evidence type="ECO:0000313" key="2">
    <source>
        <dbReference type="Proteomes" id="UP000472262"/>
    </source>
</evidence>
<dbReference type="Pfam" id="PF03153">
    <property type="entry name" value="TFIIA"/>
    <property type="match status" value="1"/>
</dbReference>
<dbReference type="Proteomes" id="UP000472262">
    <property type="component" value="Unassembled WGS sequence"/>
</dbReference>
<accession>A0A672KB12</accession>
<dbReference type="GO" id="GO:0006367">
    <property type="term" value="P:transcription initiation at RNA polymerase II promoter"/>
    <property type="evidence" value="ECO:0007669"/>
    <property type="project" value="InterPro"/>
</dbReference>
<dbReference type="SUPFAM" id="SSF47396">
    <property type="entry name" value="Transcription factor IIA (TFIIA), alpha-helical domain"/>
    <property type="match status" value="1"/>
</dbReference>
<dbReference type="AlphaFoldDB" id="A0A672KB12"/>
<proteinExistence type="predicted"/>
<dbReference type="Ensembl" id="ENSSGRT00000007199.1">
    <property type="protein sequence ID" value="ENSSGRP00000006609.1"/>
    <property type="gene ID" value="ENSSGRG00000004507.1"/>
</dbReference>
<dbReference type="Gene3D" id="1.10.287.100">
    <property type="match status" value="1"/>
</dbReference>
<reference evidence="1" key="1">
    <citation type="submission" date="2025-08" db="UniProtKB">
        <authorList>
            <consortium name="Ensembl"/>
        </authorList>
    </citation>
    <scope>IDENTIFICATION</scope>
</reference>
<dbReference type="GO" id="GO:0005672">
    <property type="term" value="C:transcription factor TFIIA complex"/>
    <property type="evidence" value="ECO:0007669"/>
    <property type="project" value="InterPro"/>
</dbReference>